<dbReference type="AlphaFoldDB" id="Q982T7"/>
<dbReference type="HOGENOM" id="CLU_2318194_0_0_5"/>
<gene>
    <name evidence="1" type="ordered locus">msl8499</name>
</gene>
<proteinExistence type="predicted"/>
<dbReference type="EMBL" id="BA000012">
    <property type="protein sequence ID" value="BAB54369.1"/>
    <property type="molecule type" value="Genomic_DNA"/>
</dbReference>
<organism evidence="1 2">
    <name type="scientific">Mesorhizobium japonicum (strain LMG 29417 / CECT 9101 / MAFF 303099)</name>
    <name type="common">Mesorhizobium loti (strain MAFF 303099)</name>
    <dbReference type="NCBI Taxonomy" id="266835"/>
    <lineage>
        <taxon>Bacteria</taxon>
        <taxon>Pseudomonadati</taxon>
        <taxon>Pseudomonadota</taxon>
        <taxon>Alphaproteobacteria</taxon>
        <taxon>Hyphomicrobiales</taxon>
        <taxon>Phyllobacteriaceae</taxon>
        <taxon>Mesorhizobium</taxon>
    </lineage>
</organism>
<reference evidence="1 2" key="1">
    <citation type="journal article" date="2000" name="DNA Res.">
        <title>Complete genome structure of the nitrogen-fixing symbiotic bacterium Mesorhizobium loti.</title>
        <authorList>
            <person name="Kaneko T."/>
            <person name="Nakamura Y."/>
            <person name="Sato S."/>
            <person name="Asamizu E."/>
            <person name="Kato T."/>
            <person name="Sasamoto S."/>
            <person name="Watanabe A."/>
            <person name="Idesawa K."/>
            <person name="Ishikawa A."/>
            <person name="Kawashima K."/>
            <person name="Kimura T."/>
            <person name="Kishida Y."/>
            <person name="Kiyokawa C."/>
            <person name="Kohara M."/>
            <person name="Matsumoto M."/>
            <person name="Matsuno A."/>
            <person name="Mochizuki Y."/>
            <person name="Nakayama S."/>
            <person name="Nakazaki N."/>
            <person name="Shimpo S."/>
            <person name="Sugimoto M."/>
            <person name="Takeuchi C."/>
            <person name="Yamada M."/>
            <person name="Tabata S."/>
        </authorList>
    </citation>
    <scope>NUCLEOTIDE SEQUENCE [LARGE SCALE GENOMIC DNA]</scope>
    <source>
        <strain evidence="2">LMG 29417 / CECT 9101 / MAFF 303099</strain>
    </source>
</reference>
<sequence>MLTCFVLMCDVRRYSQSRMEANAMITTQPRQAPALPAAVITAQSIVERMADKMLEMGMNGTAVTADSLAEHSNFTRAQIEEHGPEAADLAKSRALHNQG</sequence>
<dbReference type="Proteomes" id="UP000000552">
    <property type="component" value="Chromosome"/>
</dbReference>
<name>Q982T7_RHILO</name>
<evidence type="ECO:0000313" key="1">
    <source>
        <dbReference type="EMBL" id="BAB54369.1"/>
    </source>
</evidence>
<accession>Q982T7</accession>
<dbReference type="KEGG" id="mlo:msl8499"/>
<evidence type="ECO:0000313" key="2">
    <source>
        <dbReference type="Proteomes" id="UP000000552"/>
    </source>
</evidence>
<protein>
    <submittedName>
        <fullName evidence="1">Msl8499 protein</fullName>
    </submittedName>
</protein>